<evidence type="ECO:0000256" key="4">
    <source>
        <dbReference type="ARBA" id="ARBA00022679"/>
    </source>
</evidence>
<evidence type="ECO:0000256" key="7">
    <source>
        <dbReference type="ARBA" id="ARBA00023125"/>
    </source>
</evidence>
<dbReference type="CDD" id="cd07377">
    <property type="entry name" value="WHTH_GntR"/>
    <property type="match status" value="1"/>
</dbReference>
<dbReference type="InterPro" id="IPR015421">
    <property type="entry name" value="PyrdxlP-dep_Trfase_major"/>
</dbReference>
<dbReference type="RefSeq" id="WP_093231063.1">
    <property type="nucleotide sequence ID" value="NZ_FORR01000016.1"/>
</dbReference>
<sequence length="484" mass="54482">MHHIDWRPSKRSTIPLYQQIVQYIKDKITCGEWPIGSQIPPQRELAKAFGVNRSTVITALEELMALGLIEGKTGKGTIVVNNTWSLLTATPPDWNVYVKSGFYKPNQSIVQRINLAENRSDLIHLGKGELSPQLFPLDKWKMVTNLFIQEMDSLGYGEPKGLLVLRQAIHEHLKTLGIHVSPASILIVSGALQALQLISVGLLSKGSTILLEEPSYLFSLQLFQSAGMILSGLPMDQHGLTLKSLSIHGKQRKRNILYVNPSFHNPTGTVMSEDRRKEILGICEKEQLPIIEDNVYGELWIDARPPLPLKARDKHGQVLYLGSLSKTLSPGLRIGWIVGPEPVVDRLADIKMQTDYGTSAISQWIAAEWFKSGLYHEHVESVRSQLKIRRQVAVEALEQHLKGLASWNIPSGGFFIWVKILVQVPMKKVFDQALSQGVLFYPGSIYHPKYNQYLRLSYSYASLAEIRKGIYIIARIIKQCLKQI</sequence>
<keyword evidence="4" id="KW-0808">Transferase</keyword>
<dbReference type="PANTHER" id="PTHR46577">
    <property type="entry name" value="HTH-TYPE TRANSCRIPTIONAL REGULATORY PROTEIN GABR"/>
    <property type="match status" value="1"/>
</dbReference>
<dbReference type="Pfam" id="PF00392">
    <property type="entry name" value="GntR"/>
    <property type="match status" value="1"/>
</dbReference>
<gene>
    <name evidence="10" type="ORF">SAMN05421852_11647</name>
</gene>
<dbReference type="GO" id="GO:0003700">
    <property type="term" value="F:DNA-binding transcription factor activity"/>
    <property type="evidence" value="ECO:0007669"/>
    <property type="project" value="InterPro"/>
</dbReference>
<protein>
    <submittedName>
        <fullName evidence="10">GntR family transcriptional regulator, regulator for abcA and norABC</fullName>
    </submittedName>
</protein>
<dbReference type="EMBL" id="FORR01000016">
    <property type="protein sequence ID" value="SFJ66993.1"/>
    <property type="molecule type" value="Genomic_DNA"/>
</dbReference>
<dbReference type="Gene3D" id="3.90.1150.10">
    <property type="entry name" value="Aspartate Aminotransferase, domain 1"/>
    <property type="match status" value="1"/>
</dbReference>
<evidence type="ECO:0000313" key="10">
    <source>
        <dbReference type="EMBL" id="SFJ66993.1"/>
    </source>
</evidence>
<dbReference type="STRING" id="46223.SAMN05421852_11647"/>
<dbReference type="Pfam" id="PF00155">
    <property type="entry name" value="Aminotran_1_2"/>
    <property type="match status" value="1"/>
</dbReference>
<feature type="domain" description="HTH gntR-type" evidence="9">
    <location>
        <begin position="14"/>
        <end position="82"/>
    </location>
</feature>
<dbReference type="GO" id="GO:0008483">
    <property type="term" value="F:transaminase activity"/>
    <property type="evidence" value="ECO:0007669"/>
    <property type="project" value="UniProtKB-KW"/>
</dbReference>
<dbReference type="SUPFAM" id="SSF53383">
    <property type="entry name" value="PLP-dependent transferases"/>
    <property type="match status" value="1"/>
</dbReference>
<keyword evidence="3" id="KW-0032">Aminotransferase</keyword>
<dbReference type="CDD" id="cd00609">
    <property type="entry name" value="AAT_like"/>
    <property type="match status" value="1"/>
</dbReference>
<evidence type="ECO:0000256" key="3">
    <source>
        <dbReference type="ARBA" id="ARBA00022576"/>
    </source>
</evidence>
<dbReference type="InterPro" id="IPR004839">
    <property type="entry name" value="Aminotransferase_I/II_large"/>
</dbReference>
<keyword evidence="7" id="KW-0238">DNA-binding</keyword>
<dbReference type="SMART" id="SM00345">
    <property type="entry name" value="HTH_GNTR"/>
    <property type="match status" value="1"/>
</dbReference>
<keyword evidence="8" id="KW-0804">Transcription</keyword>
<dbReference type="Gene3D" id="1.10.10.10">
    <property type="entry name" value="Winged helix-like DNA-binding domain superfamily/Winged helix DNA-binding domain"/>
    <property type="match status" value="1"/>
</dbReference>
<dbReference type="InterPro" id="IPR051446">
    <property type="entry name" value="HTH_trans_reg/aminotransferase"/>
</dbReference>
<dbReference type="GO" id="GO:0030170">
    <property type="term" value="F:pyridoxal phosphate binding"/>
    <property type="evidence" value="ECO:0007669"/>
    <property type="project" value="InterPro"/>
</dbReference>
<evidence type="ECO:0000313" key="11">
    <source>
        <dbReference type="Proteomes" id="UP000199545"/>
    </source>
</evidence>
<keyword evidence="5" id="KW-0663">Pyridoxal phosphate</keyword>
<evidence type="ECO:0000256" key="8">
    <source>
        <dbReference type="ARBA" id="ARBA00023163"/>
    </source>
</evidence>
<evidence type="ECO:0000256" key="1">
    <source>
        <dbReference type="ARBA" id="ARBA00001933"/>
    </source>
</evidence>
<organism evidence="10 11">
    <name type="scientific">Thermoflavimicrobium dichotomicum</name>
    <dbReference type="NCBI Taxonomy" id="46223"/>
    <lineage>
        <taxon>Bacteria</taxon>
        <taxon>Bacillati</taxon>
        <taxon>Bacillota</taxon>
        <taxon>Bacilli</taxon>
        <taxon>Bacillales</taxon>
        <taxon>Thermoactinomycetaceae</taxon>
        <taxon>Thermoflavimicrobium</taxon>
    </lineage>
</organism>
<dbReference type="OrthoDB" id="9802328at2"/>
<evidence type="ECO:0000259" key="9">
    <source>
        <dbReference type="PROSITE" id="PS50949"/>
    </source>
</evidence>
<dbReference type="InterPro" id="IPR015422">
    <property type="entry name" value="PyrdxlP-dep_Trfase_small"/>
</dbReference>
<dbReference type="AlphaFoldDB" id="A0A1I3T8T8"/>
<dbReference type="PRINTS" id="PR00035">
    <property type="entry name" value="HTHGNTR"/>
</dbReference>
<dbReference type="GO" id="GO:0003677">
    <property type="term" value="F:DNA binding"/>
    <property type="evidence" value="ECO:0007669"/>
    <property type="project" value="UniProtKB-KW"/>
</dbReference>
<dbReference type="FunFam" id="3.40.640.10:FF:000023">
    <property type="entry name" value="Transcriptional regulator, GntR family"/>
    <property type="match status" value="1"/>
</dbReference>
<dbReference type="InterPro" id="IPR036390">
    <property type="entry name" value="WH_DNA-bd_sf"/>
</dbReference>
<keyword evidence="6" id="KW-0805">Transcription regulation</keyword>
<dbReference type="InterPro" id="IPR000524">
    <property type="entry name" value="Tscrpt_reg_HTH_GntR"/>
</dbReference>
<keyword evidence="11" id="KW-1185">Reference proteome</keyword>
<dbReference type="InterPro" id="IPR015424">
    <property type="entry name" value="PyrdxlP-dep_Trfase"/>
</dbReference>
<comment type="similarity">
    <text evidence="2">In the C-terminal section; belongs to the class-I pyridoxal-phosphate-dependent aminotransferase family.</text>
</comment>
<dbReference type="FunFam" id="1.10.10.10:FF:000079">
    <property type="entry name" value="GntR family transcriptional regulator"/>
    <property type="match status" value="1"/>
</dbReference>
<proteinExistence type="inferred from homology"/>
<evidence type="ECO:0000256" key="5">
    <source>
        <dbReference type="ARBA" id="ARBA00022898"/>
    </source>
</evidence>
<name>A0A1I3T8T8_9BACL</name>
<dbReference type="Gene3D" id="3.40.640.10">
    <property type="entry name" value="Type I PLP-dependent aspartate aminotransferase-like (Major domain)"/>
    <property type="match status" value="1"/>
</dbReference>
<dbReference type="PROSITE" id="PS50949">
    <property type="entry name" value="HTH_GNTR"/>
    <property type="match status" value="1"/>
</dbReference>
<dbReference type="PANTHER" id="PTHR46577:SF2">
    <property type="entry name" value="TRANSCRIPTIONAL REGULATORY PROTEIN"/>
    <property type="match status" value="1"/>
</dbReference>
<reference evidence="10 11" key="1">
    <citation type="submission" date="2016-10" db="EMBL/GenBank/DDBJ databases">
        <authorList>
            <person name="de Groot N.N."/>
        </authorList>
    </citation>
    <scope>NUCLEOTIDE SEQUENCE [LARGE SCALE GENOMIC DNA]</scope>
    <source>
        <strain evidence="10 11">DSM 44778</strain>
    </source>
</reference>
<dbReference type="InterPro" id="IPR036388">
    <property type="entry name" value="WH-like_DNA-bd_sf"/>
</dbReference>
<evidence type="ECO:0000256" key="2">
    <source>
        <dbReference type="ARBA" id="ARBA00005384"/>
    </source>
</evidence>
<dbReference type="Proteomes" id="UP000199545">
    <property type="component" value="Unassembled WGS sequence"/>
</dbReference>
<comment type="cofactor">
    <cofactor evidence="1">
        <name>pyridoxal 5'-phosphate</name>
        <dbReference type="ChEBI" id="CHEBI:597326"/>
    </cofactor>
</comment>
<evidence type="ECO:0000256" key="6">
    <source>
        <dbReference type="ARBA" id="ARBA00023015"/>
    </source>
</evidence>
<accession>A0A1I3T8T8</accession>
<dbReference type="SUPFAM" id="SSF46785">
    <property type="entry name" value="Winged helix' DNA-binding domain"/>
    <property type="match status" value="1"/>
</dbReference>